<name>A0ABQ2S7D4_9DEIO</name>
<evidence type="ECO:0000313" key="1">
    <source>
        <dbReference type="EMBL" id="GGR93299.1"/>
    </source>
</evidence>
<gene>
    <name evidence="1" type="ORF">GCM10008960_20360</name>
</gene>
<evidence type="ECO:0000313" key="2">
    <source>
        <dbReference type="Proteomes" id="UP000644548"/>
    </source>
</evidence>
<sequence length="52" mass="5497">MDVRYACVRADAEVADATHQRTGVELGGDLSGVDCGVQQRGADWNEALSDST</sequence>
<organism evidence="1 2">
    <name type="scientific">Deinococcus sedimenti</name>
    <dbReference type="NCBI Taxonomy" id="1867090"/>
    <lineage>
        <taxon>Bacteria</taxon>
        <taxon>Thermotogati</taxon>
        <taxon>Deinococcota</taxon>
        <taxon>Deinococci</taxon>
        <taxon>Deinococcales</taxon>
        <taxon>Deinococcaceae</taxon>
        <taxon>Deinococcus</taxon>
    </lineage>
</organism>
<reference evidence="2" key="1">
    <citation type="journal article" date="2019" name="Int. J. Syst. Evol. Microbiol.">
        <title>The Global Catalogue of Microorganisms (GCM) 10K type strain sequencing project: providing services to taxonomists for standard genome sequencing and annotation.</title>
        <authorList>
            <consortium name="The Broad Institute Genomics Platform"/>
            <consortium name="The Broad Institute Genome Sequencing Center for Infectious Disease"/>
            <person name="Wu L."/>
            <person name="Ma J."/>
        </authorList>
    </citation>
    <scope>NUCLEOTIDE SEQUENCE [LARGE SCALE GENOMIC DNA]</scope>
    <source>
        <strain evidence="2">JCM 31405</strain>
    </source>
</reference>
<dbReference type="Proteomes" id="UP000644548">
    <property type="component" value="Unassembled WGS sequence"/>
</dbReference>
<dbReference type="EMBL" id="BMQN01000003">
    <property type="protein sequence ID" value="GGR93299.1"/>
    <property type="molecule type" value="Genomic_DNA"/>
</dbReference>
<accession>A0ABQ2S7D4</accession>
<comment type="caution">
    <text evidence="1">The sequence shown here is derived from an EMBL/GenBank/DDBJ whole genome shotgun (WGS) entry which is preliminary data.</text>
</comment>
<keyword evidence="2" id="KW-1185">Reference proteome</keyword>
<proteinExistence type="predicted"/>
<dbReference type="RefSeq" id="WP_189073055.1">
    <property type="nucleotide sequence ID" value="NZ_BMQN01000003.1"/>
</dbReference>
<protein>
    <submittedName>
        <fullName evidence="1">Uncharacterized protein</fullName>
    </submittedName>
</protein>